<dbReference type="PANTHER" id="PTHR10887">
    <property type="entry name" value="DNA2/NAM7 HELICASE FAMILY"/>
    <property type="match status" value="1"/>
</dbReference>
<dbReference type="AlphaFoldDB" id="A0A178Z2X5"/>
<dbReference type="Pfam" id="PF13087">
    <property type="entry name" value="AAA_12"/>
    <property type="match status" value="1"/>
</dbReference>
<feature type="compositionally biased region" description="Basic and acidic residues" evidence="1">
    <location>
        <begin position="1"/>
        <end position="10"/>
    </location>
</feature>
<dbReference type="OrthoDB" id="1879at2759"/>
<dbReference type="Gene3D" id="3.40.50.300">
    <property type="entry name" value="P-loop containing nucleotide triphosphate hydrolases"/>
    <property type="match status" value="1"/>
</dbReference>
<dbReference type="GeneID" id="30015779"/>
<reference evidence="3 4" key="1">
    <citation type="submission" date="2016-04" db="EMBL/GenBank/DDBJ databases">
        <title>Draft genome of Fonsecaea erecta CBS 125763.</title>
        <authorList>
            <person name="Weiss V.A."/>
            <person name="Vicente V.A."/>
            <person name="Raittz R.T."/>
            <person name="Moreno L.F."/>
            <person name="De Souza E.M."/>
            <person name="Pedrosa F.O."/>
            <person name="Steffens M.B."/>
            <person name="Faoro H."/>
            <person name="Tadra-Sfeir M.Z."/>
            <person name="Najafzadeh M.J."/>
            <person name="Felipe M.S."/>
            <person name="Teixeira M."/>
            <person name="Sun J."/>
            <person name="Xi L."/>
            <person name="Gomes R."/>
            <person name="De Azevedo C.M."/>
            <person name="Salgado C.G."/>
            <person name="Da Silva M.B."/>
            <person name="Nascimento M.F."/>
            <person name="Queiroz-Telles F."/>
            <person name="Attili D.S."/>
            <person name="Gorbushina A."/>
        </authorList>
    </citation>
    <scope>NUCLEOTIDE SEQUENCE [LARGE SCALE GENOMIC DNA]</scope>
    <source>
        <strain evidence="3 4">CBS 125763</strain>
    </source>
</reference>
<gene>
    <name evidence="3" type="ORF">AYL99_11611</name>
</gene>
<name>A0A178Z2X5_9EURO</name>
<dbReference type="Proteomes" id="UP000078343">
    <property type="component" value="Unassembled WGS sequence"/>
</dbReference>
<evidence type="ECO:0000259" key="2">
    <source>
        <dbReference type="Pfam" id="PF13087"/>
    </source>
</evidence>
<dbReference type="InterPro" id="IPR045055">
    <property type="entry name" value="DNA2/NAM7-like"/>
</dbReference>
<dbReference type="InterPro" id="IPR027417">
    <property type="entry name" value="P-loop_NTPase"/>
</dbReference>
<feature type="compositionally biased region" description="Polar residues" evidence="1">
    <location>
        <begin position="42"/>
        <end position="56"/>
    </location>
</feature>
<organism evidence="3 4">
    <name type="scientific">Fonsecaea erecta</name>
    <dbReference type="NCBI Taxonomy" id="1367422"/>
    <lineage>
        <taxon>Eukaryota</taxon>
        <taxon>Fungi</taxon>
        <taxon>Dikarya</taxon>
        <taxon>Ascomycota</taxon>
        <taxon>Pezizomycotina</taxon>
        <taxon>Eurotiomycetes</taxon>
        <taxon>Chaetothyriomycetidae</taxon>
        <taxon>Chaetothyriales</taxon>
        <taxon>Herpotrichiellaceae</taxon>
        <taxon>Fonsecaea</taxon>
    </lineage>
</organism>
<dbReference type="GO" id="GO:0003729">
    <property type="term" value="F:mRNA binding"/>
    <property type="evidence" value="ECO:0007669"/>
    <property type="project" value="TreeGrafter"/>
</dbReference>
<keyword evidence="4" id="KW-1185">Reference proteome</keyword>
<dbReference type="PANTHER" id="PTHR10887:SF5">
    <property type="entry name" value="RNA HELICASE AQUARIUS"/>
    <property type="match status" value="1"/>
</dbReference>
<dbReference type="EMBL" id="LVYI01000015">
    <property type="protein sequence ID" value="OAP54077.1"/>
    <property type="molecule type" value="Genomic_DNA"/>
</dbReference>
<dbReference type="GO" id="GO:0071013">
    <property type="term" value="C:catalytic step 2 spliceosome"/>
    <property type="evidence" value="ECO:0007669"/>
    <property type="project" value="TreeGrafter"/>
</dbReference>
<protein>
    <recommendedName>
        <fullName evidence="2">DNA2/NAM7 helicase-like C-terminal domain-containing protein</fullName>
    </recommendedName>
</protein>
<dbReference type="CDD" id="cd18808">
    <property type="entry name" value="SF1_C_Upf1"/>
    <property type="match status" value="1"/>
</dbReference>
<feature type="domain" description="DNA2/NAM7 helicase-like C-terminal" evidence="2">
    <location>
        <begin position="87"/>
        <end position="226"/>
    </location>
</feature>
<dbReference type="STRING" id="1367422.A0A178Z2X5"/>
<dbReference type="InterPro" id="IPR041679">
    <property type="entry name" value="DNA2/NAM7-like_C"/>
</dbReference>
<dbReference type="InterPro" id="IPR047187">
    <property type="entry name" value="SF1_C_Upf1"/>
</dbReference>
<evidence type="ECO:0000313" key="3">
    <source>
        <dbReference type="EMBL" id="OAP54077.1"/>
    </source>
</evidence>
<accession>A0A178Z2X5</accession>
<evidence type="ECO:0000313" key="4">
    <source>
        <dbReference type="Proteomes" id="UP000078343"/>
    </source>
</evidence>
<feature type="region of interest" description="Disordered" evidence="1">
    <location>
        <begin position="1"/>
        <end position="89"/>
    </location>
</feature>
<dbReference type="RefSeq" id="XP_018687444.1">
    <property type="nucleotide sequence ID" value="XM_018843117.1"/>
</dbReference>
<sequence>MSRYKPLREKRAGKKKGAAPGGESRGIQSMFAALCSKKRTQKSPASSQKGLLSTKSSPRRETSTIQQHGPGDKPQSEKPAWARSSAEEPSHSRYDYQFLDVADYQEASERERTPHFVQNLGEAEYAVALYQYMHLLGYPPNSISILATYAGQRALVRDLLEHRCKNNALVGMPKIVTTVNKNQGEQNDNAILSMTRTRTLGYLREIRGSTVTLSRARLGLYILGRKELFASCLVR</sequence>
<comment type="caution">
    <text evidence="3">The sequence shown here is derived from an EMBL/GenBank/DDBJ whole genome shotgun (WGS) entry which is preliminary data.</text>
</comment>
<evidence type="ECO:0000256" key="1">
    <source>
        <dbReference type="SAM" id="MobiDB-lite"/>
    </source>
</evidence>
<proteinExistence type="predicted"/>
<dbReference type="SUPFAM" id="SSF52540">
    <property type="entry name" value="P-loop containing nucleoside triphosphate hydrolases"/>
    <property type="match status" value="1"/>
</dbReference>